<proteinExistence type="predicted"/>
<dbReference type="PROSITE" id="PS00409">
    <property type="entry name" value="PROKAR_NTER_METHYL"/>
    <property type="match status" value="1"/>
</dbReference>
<evidence type="ECO:0000256" key="1">
    <source>
        <dbReference type="SAM" id="Phobius"/>
    </source>
</evidence>
<gene>
    <name evidence="2" type="ORF">A2589_03215</name>
</gene>
<keyword evidence="1" id="KW-0812">Transmembrane</keyword>
<evidence type="ECO:0000313" key="3">
    <source>
        <dbReference type="Proteomes" id="UP000177838"/>
    </source>
</evidence>
<sequence>MFWLAKQQLKQGGFTLLEMVVVVTIVMIITGVVISYVPAFRDRSGLDLVAQEIAVNVRGAQVFASGGKTLASGVIFPNERPSYGIHFDKTANTFSLFANVTDTGSDQYFNAEEGGDLVQETRELSGLVFDSLCVNRGTSEEDCNGVELDITYTRPSLQAAICIRQTGGEWECQNKDSATILIRSPRSQQAKAITAYFNGQIGVDNEN</sequence>
<keyword evidence="1" id="KW-1133">Transmembrane helix</keyword>
<dbReference type="Pfam" id="PF07963">
    <property type="entry name" value="N_methyl"/>
    <property type="match status" value="1"/>
</dbReference>
<name>A0A1G2QHH2_9BACT</name>
<dbReference type="InterPro" id="IPR045584">
    <property type="entry name" value="Pilin-like"/>
</dbReference>
<evidence type="ECO:0008006" key="4">
    <source>
        <dbReference type="Google" id="ProtNLM"/>
    </source>
</evidence>
<evidence type="ECO:0000313" key="2">
    <source>
        <dbReference type="EMBL" id="OHA59823.1"/>
    </source>
</evidence>
<protein>
    <recommendedName>
        <fullName evidence="4">Type II secretion system protein GspH</fullName>
    </recommendedName>
</protein>
<reference evidence="2 3" key="1">
    <citation type="journal article" date="2016" name="Nat. Commun.">
        <title>Thousands of microbial genomes shed light on interconnected biogeochemical processes in an aquifer system.</title>
        <authorList>
            <person name="Anantharaman K."/>
            <person name="Brown C.T."/>
            <person name="Hug L.A."/>
            <person name="Sharon I."/>
            <person name="Castelle C.J."/>
            <person name="Probst A.J."/>
            <person name="Thomas B.C."/>
            <person name="Singh A."/>
            <person name="Wilkins M.J."/>
            <person name="Karaoz U."/>
            <person name="Brodie E.L."/>
            <person name="Williams K.H."/>
            <person name="Hubbard S.S."/>
            <person name="Banfield J.F."/>
        </authorList>
    </citation>
    <scope>NUCLEOTIDE SEQUENCE [LARGE SCALE GENOMIC DNA]</scope>
</reference>
<keyword evidence="1" id="KW-0472">Membrane</keyword>
<dbReference type="STRING" id="1802439.A2589_03215"/>
<dbReference type="Proteomes" id="UP000177838">
    <property type="component" value="Unassembled WGS sequence"/>
</dbReference>
<dbReference type="InterPro" id="IPR012902">
    <property type="entry name" value="N_methyl_site"/>
</dbReference>
<organism evidence="2 3">
    <name type="scientific">Candidatus Vogelbacteria bacterium RIFOXYD1_FULL_46_19</name>
    <dbReference type="NCBI Taxonomy" id="1802439"/>
    <lineage>
        <taxon>Bacteria</taxon>
        <taxon>Candidatus Vogeliibacteriota</taxon>
    </lineage>
</organism>
<dbReference type="AlphaFoldDB" id="A0A1G2QHH2"/>
<accession>A0A1G2QHH2</accession>
<comment type="caution">
    <text evidence="2">The sequence shown here is derived from an EMBL/GenBank/DDBJ whole genome shotgun (WGS) entry which is preliminary data.</text>
</comment>
<dbReference type="EMBL" id="MHTK01000005">
    <property type="protein sequence ID" value="OHA59823.1"/>
    <property type="molecule type" value="Genomic_DNA"/>
</dbReference>
<dbReference type="SUPFAM" id="SSF54523">
    <property type="entry name" value="Pili subunits"/>
    <property type="match status" value="1"/>
</dbReference>
<feature type="transmembrane region" description="Helical" evidence="1">
    <location>
        <begin position="12"/>
        <end position="37"/>
    </location>
</feature>